<evidence type="ECO:0000313" key="3">
    <source>
        <dbReference type="Proteomes" id="UP000784294"/>
    </source>
</evidence>
<feature type="transmembrane region" description="Helical" evidence="1">
    <location>
        <begin position="78"/>
        <end position="111"/>
    </location>
</feature>
<keyword evidence="1" id="KW-0472">Membrane</keyword>
<evidence type="ECO:0000313" key="2">
    <source>
        <dbReference type="EMBL" id="VEL18766.1"/>
    </source>
</evidence>
<keyword evidence="1" id="KW-0812">Transmembrane</keyword>
<comment type="caution">
    <text evidence="2">The sequence shown here is derived from an EMBL/GenBank/DDBJ whole genome shotgun (WGS) entry which is preliminary data.</text>
</comment>
<name>A0A3S5FDH0_9PLAT</name>
<reference evidence="2" key="1">
    <citation type="submission" date="2018-11" db="EMBL/GenBank/DDBJ databases">
        <authorList>
            <consortium name="Pathogen Informatics"/>
        </authorList>
    </citation>
    <scope>NUCLEOTIDE SEQUENCE</scope>
</reference>
<dbReference type="AlphaFoldDB" id="A0A3S5FDH0"/>
<organism evidence="2 3">
    <name type="scientific">Protopolystoma xenopodis</name>
    <dbReference type="NCBI Taxonomy" id="117903"/>
    <lineage>
        <taxon>Eukaryota</taxon>
        <taxon>Metazoa</taxon>
        <taxon>Spiralia</taxon>
        <taxon>Lophotrochozoa</taxon>
        <taxon>Platyhelminthes</taxon>
        <taxon>Monogenea</taxon>
        <taxon>Polyopisthocotylea</taxon>
        <taxon>Polystomatidea</taxon>
        <taxon>Polystomatidae</taxon>
        <taxon>Protopolystoma</taxon>
    </lineage>
</organism>
<gene>
    <name evidence="2" type="ORF">PXEA_LOCUS12206</name>
</gene>
<evidence type="ECO:0000256" key="1">
    <source>
        <dbReference type="SAM" id="Phobius"/>
    </source>
</evidence>
<keyword evidence="3" id="KW-1185">Reference proteome</keyword>
<proteinExistence type="predicted"/>
<dbReference type="EMBL" id="CAAALY010038525">
    <property type="protein sequence ID" value="VEL18766.1"/>
    <property type="molecule type" value="Genomic_DNA"/>
</dbReference>
<keyword evidence="1" id="KW-1133">Transmembrane helix</keyword>
<protein>
    <submittedName>
        <fullName evidence="2">Uncharacterized protein</fullName>
    </submittedName>
</protein>
<dbReference type="Proteomes" id="UP000784294">
    <property type="component" value="Unassembled WGS sequence"/>
</dbReference>
<sequence>MLVTGSHLLRVLVGRLNWSSRELANAVSDCPCNALTRLRDLRFPLRRPSLPRRDADSSSGLGDNLSIVCLDSWLEKPVLLITGVVVPFTGVWVAFIIRALVTLTVLFVFVASAECSVRLALCRPLMTGACPWRSNPINRPWSISETGFTSGEASPTDCPANVLVSVFGLASSMWP</sequence>
<accession>A0A3S5FDH0</accession>